<feature type="transmembrane region" description="Helical" evidence="5">
    <location>
        <begin position="82"/>
        <end position="102"/>
    </location>
</feature>
<gene>
    <name evidence="6" type="ORF">PENTCL1PPCAC_3409</name>
</gene>
<comment type="caution">
    <text evidence="6">The sequence shown here is derived from an EMBL/GenBank/DDBJ whole genome shotgun (WGS) entry which is preliminary data.</text>
</comment>
<feature type="transmembrane region" description="Helical" evidence="5">
    <location>
        <begin position="42"/>
        <end position="61"/>
    </location>
</feature>
<keyword evidence="2 5" id="KW-0812">Transmembrane</keyword>
<evidence type="ECO:0000256" key="2">
    <source>
        <dbReference type="ARBA" id="ARBA00022692"/>
    </source>
</evidence>
<organism evidence="6 7">
    <name type="scientific">Pristionchus entomophagus</name>
    <dbReference type="NCBI Taxonomy" id="358040"/>
    <lineage>
        <taxon>Eukaryota</taxon>
        <taxon>Metazoa</taxon>
        <taxon>Ecdysozoa</taxon>
        <taxon>Nematoda</taxon>
        <taxon>Chromadorea</taxon>
        <taxon>Rhabditida</taxon>
        <taxon>Rhabditina</taxon>
        <taxon>Diplogasteromorpha</taxon>
        <taxon>Diplogasteroidea</taxon>
        <taxon>Neodiplogasteridae</taxon>
        <taxon>Pristionchus</taxon>
    </lineage>
</organism>
<evidence type="ECO:0008006" key="8">
    <source>
        <dbReference type="Google" id="ProtNLM"/>
    </source>
</evidence>
<keyword evidence="3 5" id="KW-1133">Transmembrane helix</keyword>
<feature type="non-terminal residue" evidence="6">
    <location>
        <position position="184"/>
    </location>
</feature>
<accession>A0AAV5SM70</accession>
<keyword evidence="7" id="KW-1185">Reference proteome</keyword>
<dbReference type="Gene3D" id="1.20.1070.10">
    <property type="entry name" value="Rhodopsin 7-helix transmembrane proteins"/>
    <property type="match status" value="1"/>
</dbReference>
<keyword evidence="4 5" id="KW-0472">Membrane</keyword>
<dbReference type="AlphaFoldDB" id="A0AAV5SM70"/>
<dbReference type="InterPro" id="IPR000276">
    <property type="entry name" value="GPCR_Rhodpsn"/>
</dbReference>
<protein>
    <recommendedName>
        <fullName evidence="8">G protein-coupled receptor</fullName>
    </recommendedName>
</protein>
<evidence type="ECO:0000256" key="5">
    <source>
        <dbReference type="SAM" id="Phobius"/>
    </source>
</evidence>
<evidence type="ECO:0000256" key="4">
    <source>
        <dbReference type="ARBA" id="ARBA00023136"/>
    </source>
</evidence>
<proteinExistence type="predicted"/>
<name>A0AAV5SM70_9BILA</name>
<dbReference type="EMBL" id="BTSX01000001">
    <property type="protein sequence ID" value="GMS81234.1"/>
    <property type="molecule type" value="Genomic_DNA"/>
</dbReference>
<evidence type="ECO:0000256" key="1">
    <source>
        <dbReference type="ARBA" id="ARBA00004370"/>
    </source>
</evidence>
<dbReference type="Pfam" id="PF10320">
    <property type="entry name" value="7TM_GPCR_Srsx"/>
    <property type="match status" value="1"/>
</dbReference>
<feature type="transmembrane region" description="Helical" evidence="5">
    <location>
        <begin position="156"/>
        <end position="181"/>
    </location>
</feature>
<dbReference type="Proteomes" id="UP001432027">
    <property type="component" value="Unassembled WGS sequence"/>
</dbReference>
<dbReference type="InterPro" id="IPR047130">
    <property type="entry name" value="7TM_GPCR_Srsx_nematod"/>
</dbReference>
<dbReference type="PANTHER" id="PTHR23360">
    <property type="entry name" value="G-PROTEIN COUPLED RECEPTORS FAMILY 1 PROFILE DOMAIN-CONTAINING PROTEIN-RELATED"/>
    <property type="match status" value="1"/>
</dbReference>
<evidence type="ECO:0000313" key="6">
    <source>
        <dbReference type="EMBL" id="GMS81234.1"/>
    </source>
</evidence>
<dbReference type="GO" id="GO:0004930">
    <property type="term" value="F:G protein-coupled receptor activity"/>
    <property type="evidence" value="ECO:0007669"/>
    <property type="project" value="InterPro"/>
</dbReference>
<reference evidence="6" key="1">
    <citation type="submission" date="2023-10" db="EMBL/GenBank/DDBJ databases">
        <title>Genome assembly of Pristionchus species.</title>
        <authorList>
            <person name="Yoshida K."/>
            <person name="Sommer R.J."/>
        </authorList>
    </citation>
    <scope>NUCLEOTIDE SEQUENCE</scope>
    <source>
        <strain evidence="6">RS0144</strain>
    </source>
</reference>
<dbReference type="GO" id="GO:0016020">
    <property type="term" value="C:membrane"/>
    <property type="evidence" value="ECO:0007669"/>
    <property type="project" value="UniProtKB-SubCell"/>
</dbReference>
<comment type="subcellular location">
    <subcellularLocation>
        <location evidence="1">Membrane</location>
    </subcellularLocation>
</comment>
<evidence type="ECO:0000313" key="7">
    <source>
        <dbReference type="Proteomes" id="UP001432027"/>
    </source>
</evidence>
<dbReference type="InterPro" id="IPR019424">
    <property type="entry name" value="7TM_GPCR_Srsx"/>
</dbReference>
<feature type="transmembrane region" description="Helical" evidence="5">
    <location>
        <begin position="122"/>
        <end position="149"/>
    </location>
</feature>
<dbReference type="SMART" id="SM01381">
    <property type="entry name" value="7TM_GPCR_Srsx"/>
    <property type="match status" value="1"/>
</dbReference>
<evidence type="ECO:0000256" key="3">
    <source>
        <dbReference type="ARBA" id="ARBA00022989"/>
    </source>
</evidence>
<dbReference type="PANTHER" id="PTHR23360:SF5">
    <property type="entry name" value="G-PROTEIN COUPLED RECEPTORS FAMILY 1 PROFILE DOMAIN-CONTAINING PROTEIN"/>
    <property type="match status" value="1"/>
</dbReference>
<feature type="non-terminal residue" evidence="6">
    <location>
        <position position="1"/>
    </location>
</feature>
<sequence>FQMIPEMGCAAGQLAVLSIGVDRLMSVLAPFRYQQTNVRAHLTVHFVIISLFCAFNAFLICHFYRAQQVICQMNSAFHAEGVVVYAVTSSCVNVVAMIVYGVSWRLIKSRAFPAEVEDARKAFRTILLVTIFDIVGWTSTQLIVAILFLVDVQGSVRLCIICLAGIPVHIGISVKMSVYYISRS</sequence>